<gene>
    <name evidence="1" type="ORF">R3W88_012241</name>
</gene>
<sequence>MSWRVLIERSTCSATAEEEQEKLLIKFCQEGDQLNNEHDNWLSFFELLKIVAGEN</sequence>
<dbReference type="Proteomes" id="UP001311915">
    <property type="component" value="Unassembled WGS sequence"/>
</dbReference>
<protein>
    <submittedName>
        <fullName evidence="1">Uncharacterized protein</fullName>
    </submittedName>
</protein>
<comment type="caution">
    <text evidence="1">The sequence shown here is derived from an EMBL/GenBank/DDBJ whole genome shotgun (WGS) entry which is preliminary data.</text>
</comment>
<dbReference type="AlphaFoldDB" id="A0AAV9L9R6"/>
<reference evidence="1 2" key="1">
    <citation type="submission" date="2023-10" db="EMBL/GenBank/DDBJ databases">
        <title>Genome-Wide Identification Analysis in wild type Solanum Pinnatisectum Reveals Some Genes Defensing Phytophthora Infestans.</title>
        <authorList>
            <person name="Sun C."/>
        </authorList>
    </citation>
    <scope>NUCLEOTIDE SEQUENCE [LARGE SCALE GENOMIC DNA]</scope>
    <source>
        <strain evidence="1">LQN</strain>
        <tissue evidence="1">Leaf</tissue>
    </source>
</reference>
<evidence type="ECO:0000313" key="2">
    <source>
        <dbReference type="Proteomes" id="UP001311915"/>
    </source>
</evidence>
<accession>A0AAV9L9R6</accession>
<organism evidence="1 2">
    <name type="scientific">Solanum pinnatisectum</name>
    <name type="common">tansyleaf nightshade</name>
    <dbReference type="NCBI Taxonomy" id="50273"/>
    <lineage>
        <taxon>Eukaryota</taxon>
        <taxon>Viridiplantae</taxon>
        <taxon>Streptophyta</taxon>
        <taxon>Embryophyta</taxon>
        <taxon>Tracheophyta</taxon>
        <taxon>Spermatophyta</taxon>
        <taxon>Magnoliopsida</taxon>
        <taxon>eudicotyledons</taxon>
        <taxon>Gunneridae</taxon>
        <taxon>Pentapetalae</taxon>
        <taxon>asterids</taxon>
        <taxon>lamiids</taxon>
        <taxon>Solanales</taxon>
        <taxon>Solanaceae</taxon>
        <taxon>Solanoideae</taxon>
        <taxon>Solaneae</taxon>
        <taxon>Solanum</taxon>
    </lineage>
</organism>
<proteinExistence type="predicted"/>
<evidence type="ECO:0000313" key="1">
    <source>
        <dbReference type="EMBL" id="KAK4722008.1"/>
    </source>
</evidence>
<name>A0AAV9L9R6_9SOLN</name>
<keyword evidence="2" id="KW-1185">Reference proteome</keyword>
<dbReference type="EMBL" id="JAWPEI010000007">
    <property type="protein sequence ID" value="KAK4722008.1"/>
    <property type="molecule type" value="Genomic_DNA"/>
</dbReference>